<dbReference type="AlphaFoldDB" id="A0A4Y9ZM42"/>
<feature type="region of interest" description="Disordered" evidence="1">
    <location>
        <begin position="354"/>
        <end position="386"/>
    </location>
</feature>
<accession>A0A4Y9ZM42</accession>
<evidence type="ECO:0000313" key="3">
    <source>
        <dbReference type="Proteomes" id="UP000298061"/>
    </source>
</evidence>
<feature type="compositionally biased region" description="Basic and acidic residues" evidence="1">
    <location>
        <begin position="366"/>
        <end position="375"/>
    </location>
</feature>
<reference evidence="2 3" key="1">
    <citation type="submission" date="2019-02" db="EMBL/GenBank/DDBJ databases">
        <title>Genome sequencing of the rare red list fungi Hericium alpestre (H. flagellum).</title>
        <authorList>
            <person name="Buettner E."/>
            <person name="Kellner H."/>
        </authorList>
    </citation>
    <scope>NUCLEOTIDE SEQUENCE [LARGE SCALE GENOMIC DNA]</scope>
    <source>
        <strain evidence="2 3">DSM 108284</strain>
    </source>
</reference>
<proteinExistence type="predicted"/>
<feature type="non-terminal residue" evidence="2">
    <location>
        <position position="648"/>
    </location>
</feature>
<evidence type="ECO:0000256" key="1">
    <source>
        <dbReference type="SAM" id="MobiDB-lite"/>
    </source>
</evidence>
<keyword evidence="3" id="KW-1185">Reference proteome</keyword>
<dbReference type="Proteomes" id="UP000298061">
    <property type="component" value="Unassembled WGS sequence"/>
</dbReference>
<comment type="caution">
    <text evidence="2">The sequence shown here is derived from an EMBL/GenBank/DDBJ whole genome shotgun (WGS) entry which is preliminary data.</text>
</comment>
<name>A0A4Y9ZM42_9AGAM</name>
<organism evidence="2 3">
    <name type="scientific">Hericium alpestre</name>
    <dbReference type="NCBI Taxonomy" id="135208"/>
    <lineage>
        <taxon>Eukaryota</taxon>
        <taxon>Fungi</taxon>
        <taxon>Dikarya</taxon>
        <taxon>Basidiomycota</taxon>
        <taxon>Agaricomycotina</taxon>
        <taxon>Agaricomycetes</taxon>
        <taxon>Russulales</taxon>
        <taxon>Hericiaceae</taxon>
        <taxon>Hericium</taxon>
    </lineage>
</organism>
<sequence length="648" mass="71808">MVGGPSNVIFYMPVFGNVNPSDVYPTPESLPSAAGYQNSSGTVHHYSRGPNDMPQLYIRVDRIDHVTGRVLSFDYVPWPTVSSHNVPSHNAPPPNALPPNALPSYAPPPNVAPPNAPPHNVPLPSPYELCDVPPVSRQDPANQDNAPLASLPYPIVPHDMAAAPSARDAPNTRPPRHPTCDPRACPIPSWDPMNGATPENPAQHDVRPSNSRRPHQDTPSAAAVLRPHRAAARDARGRPRHRVRIDDQERAANRAGQYRYQEVDRDAPDADIAESEHGSVRTSVLERSPNMSGVVDDEQQFDDFRLSGHEVPIYEDPTMQDSAPNDASALFPRQFGTSPMGYNPSVEAMYGGTLPPVENQRKGKGKMVDPGRRTETPQNRDPGYDPMHQVTRSEADAVLEHKSIPPETIVHDPCTASELQYGHKIEGSPAHASPQNGIMAPAEDESERYRALATSPLPEKAELGALSDLESEVARVPTAQLEEDSKHKKRIFDIKTKLAQCEVIIEHDVKKSLEQYDGVLLTLPSIIYAFKNLAVSLNNVSFNLRFIPNACPAHQQVPKFYWLQKQQTCLESVERNADKLLDFCNITMNAQTLRIGDMASIPDKIKAFDLKMRDIDHLILLAHHALCEIELRAELHTIRHNIRTRRHA</sequence>
<feature type="region of interest" description="Disordered" evidence="1">
    <location>
        <begin position="29"/>
        <end position="48"/>
    </location>
</feature>
<feature type="compositionally biased region" description="Basic and acidic residues" evidence="1">
    <location>
        <begin position="261"/>
        <end position="279"/>
    </location>
</feature>
<feature type="compositionally biased region" description="Pro residues" evidence="1">
    <location>
        <begin position="90"/>
        <end position="125"/>
    </location>
</feature>
<dbReference type="EMBL" id="SFCI01002046">
    <property type="protein sequence ID" value="TFY74499.1"/>
    <property type="molecule type" value="Genomic_DNA"/>
</dbReference>
<feature type="region of interest" description="Disordered" evidence="1">
    <location>
        <begin position="84"/>
        <end position="300"/>
    </location>
</feature>
<evidence type="ECO:0000313" key="2">
    <source>
        <dbReference type="EMBL" id="TFY74499.1"/>
    </source>
</evidence>
<protein>
    <submittedName>
        <fullName evidence="2">Uncharacterized protein</fullName>
    </submittedName>
</protein>
<gene>
    <name evidence="2" type="ORF">EWM64_g9512</name>
</gene>